<keyword evidence="7" id="KW-0479">Metal-binding</keyword>
<keyword evidence="6 8" id="KW-0472">Membrane</keyword>
<keyword evidence="10" id="KW-1185">Reference proteome</keyword>
<feature type="transmembrane region" description="Helical" evidence="8">
    <location>
        <begin position="290"/>
        <end position="310"/>
    </location>
</feature>
<dbReference type="PANTHER" id="PTHR22926">
    <property type="entry name" value="PHOSPHO-N-ACETYLMURAMOYL-PENTAPEPTIDE-TRANSFERASE"/>
    <property type="match status" value="1"/>
</dbReference>
<evidence type="ECO:0000256" key="3">
    <source>
        <dbReference type="ARBA" id="ARBA00022679"/>
    </source>
</evidence>
<comment type="cofactor">
    <cofactor evidence="7">
        <name>Mg(2+)</name>
        <dbReference type="ChEBI" id="CHEBI:18420"/>
    </cofactor>
</comment>
<accession>A0A917CS04</accession>
<feature type="binding site" evidence="7">
    <location>
        <position position="133"/>
    </location>
    <ligand>
        <name>Mg(2+)</name>
        <dbReference type="ChEBI" id="CHEBI:18420"/>
    </ligand>
</feature>
<dbReference type="RefSeq" id="WP_188365249.1">
    <property type="nucleotide sequence ID" value="NZ_BAABJF010000001.1"/>
</dbReference>
<keyword evidence="2" id="KW-1003">Cell membrane</keyword>
<dbReference type="GO" id="GO:0016780">
    <property type="term" value="F:phosphotransferase activity, for other substituted phosphate groups"/>
    <property type="evidence" value="ECO:0007669"/>
    <property type="project" value="InterPro"/>
</dbReference>
<feature type="transmembrane region" description="Helical" evidence="8">
    <location>
        <begin position="260"/>
        <end position="284"/>
    </location>
</feature>
<dbReference type="Proteomes" id="UP000605253">
    <property type="component" value="Unassembled WGS sequence"/>
</dbReference>
<reference evidence="9" key="2">
    <citation type="submission" date="2020-09" db="EMBL/GenBank/DDBJ databases">
        <authorList>
            <person name="Sun Q."/>
            <person name="Zhou Y."/>
        </authorList>
    </citation>
    <scope>NUCLEOTIDE SEQUENCE</scope>
    <source>
        <strain evidence="9">CGMCC 1.12181</strain>
    </source>
</reference>
<dbReference type="PANTHER" id="PTHR22926:SF3">
    <property type="entry name" value="UNDECAPRENYL-PHOSPHATE ALPHA-N-ACETYLGLUCOSAMINYL 1-PHOSPHATE TRANSFERASE"/>
    <property type="match status" value="1"/>
</dbReference>
<proteinExistence type="predicted"/>
<dbReference type="GO" id="GO:0046872">
    <property type="term" value="F:metal ion binding"/>
    <property type="evidence" value="ECO:0007669"/>
    <property type="project" value="UniProtKB-KW"/>
</dbReference>
<feature type="transmembrane region" description="Helical" evidence="8">
    <location>
        <begin position="92"/>
        <end position="110"/>
    </location>
</feature>
<feature type="transmembrane region" description="Helical" evidence="8">
    <location>
        <begin position="220"/>
        <end position="239"/>
    </location>
</feature>
<dbReference type="GO" id="GO:0009103">
    <property type="term" value="P:lipopolysaccharide biosynthetic process"/>
    <property type="evidence" value="ECO:0007669"/>
    <property type="project" value="TreeGrafter"/>
</dbReference>
<reference evidence="9" key="1">
    <citation type="journal article" date="2014" name="Int. J. Syst. Evol. Microbiol.">
        <title>Complete genome sequence of Corynebacterium casei LMG S-19264T (=DSM 44701T), isolated from a smear-ripened cheese.</title>
        <authorList>
            <consortium name="US DOE Joint Genome Institute (JGI-PGF)"/>
            <person name="Walter F."/>
            <person name="Albersmeier A."/>
            <person name="Kalinowski J."/>
            <person name="Ruckert C."/>
        </authorList>
    </citation>
    <scope>NUCLEOTIDE SEQUENCE</scope>
    <source>
        <strain evidence="9">CGMCC 1.12181</strain>
    </source>
</reference>
<feature type="transmembrane region" description="Helical" evidence="8">
    <location>
        <begin position="163"/>
        <end position="182"/>
    </location>
</feature>
<feature type="binding site" evidence="7">
    <location>
        <position position="191"/>
    </location>
    <ligand>
        <name>Mg(2+)</name>
        <dbReference type="ChEBI" id="CHEBI:18420"/>
    </ligand>
</feature>
<keyword evidence="5 8" id="KW-1133">Transmembrane helix</keyword>
<evidence type="ECO:0000313" key="10">
    <source>
        <dbReference type="Proteomes" id="UP000605253"/>
    </source>
</evidence>
<feature type="transmembrane region" description="Helical" evidence="8">
    <location>
        <begin position="194"/>
        <end position="214"/>
    </location>
</feature>
<comment type="subcellular location">
    <subcellularLocation>
        <location evidence="1">Cell membrane</location>
        <topology evidence="1">Multi-pass membrane protein</topology>
    </subcellularLocation>
</comment>
<organism evidence="9 10">
    <name type="scientific">Marinicella pacifica</name>
    <dbReference type="NCBI Taxonomy" id="1171543"/>
    <lineage>
        <taxon>Bacteria</taxon>
        <taxon>Pseudomonadati</taxon>
        <taxon>Pseudomonadota</taxon>
        <taxon>Gammaproteobacteria</taxon>
        <taxon>Lysobacterales</taxon>
        <taxon>Marinicellaceae</taxon>
        <taxon>Marinicella</taxon>
    </lineage>
</organism>
<keyword evidence="4 8" id="KW-0812">Transmembrane</keyword>
<name>A0A917CS04_9GAMM</name>
<evidence type="ECO:0000256" key="2">
    <source>
        <dbReference type="ARBA" id="ARBA00022475"/>
    </source>
</evidence>
<dbReference type="GO" id="GO:0044038">
    <property type="term" value="P:cell wall macromolecule biosynthetic process"/>
    <property type="evidence" value="ECO:0007669"/>
    <property type="project" value="TreeGrafter"/>
</dbReference>
<evidence type="ECO:0000256" key="8">
    <source>
        <dbReference type="SAM" id="Phobius"/>
    </source>
</evidence>
<feature type="transmembrane region" description="Helical" evidence="8">
    <location>
        <begin position="6"/>
        <end position="26"/>
    </location>
</feature>
<evidence type="ECO:0000256" key="4">
    <source>
        <dbReference type="ARBA" id="ARBA00022692"/>
    </source>
</evidence>
<dbReference type="GO" id="GO:0071555">
    <property type="term" value="P:cell wall organization"/>
    <property type="evidence" value="ECO:0007669"/>
    <property type="project" value="TreeGrafter"/>
</dbReference>
<dbReference type="Pfam" id="PF00953">
    <property type="entry name" value="Glycos_transf_4"/>
    <property type="match status" value="1"/>
</dbReference>
<protein>
    <submittedName>
        <fullName evidence="9">Sugar phosphotransferase</fullName>
    </submittedName>
</protein>
<dbReference type="GO" id="GO:0005886">
    <property type="term" value="C:plasma membrane"/>
    <property type="evidence" value="ECO:0007669"/>
    <property type="project" value="UniProtKB-SubCell"/>
</dbReference>
<evidence type="ECO:0000256" key="5">
    <source>
        <dbReference type="ARBA" id="ARBA00022989"/>
    </source>
</evidence>
<dbReference type="InterPro" id="IPR000715">
    <property type="entry name" value="Glycosyl_transferase_4"/>
</dbReference>
<evidence type="ECO:0000313" key="9">
    <source>
        <dbReference type="EMBL" id="GGF95813.1"/>
    </source>
</evidence>
<evidence type="ECO:0000256" key="1">
    <source>
        <dbReference type="ARBA" id="ARBA00004651"/>
    </source>
</evidence>
<keyword evidence="7" id="KW-0460">Magnesium</keyword>
<dbReference type="AlphaFoldDB" id="A0A917CS04"/>
<sequence>MMWFDTPWQWVMLWAALIFGLSYLYVNGRLIRFSDQAGHRSLHQGSVLTGGGFLIFLPLSLVMFSSGWYLPAAMLMVLTVVGLLDDIYALSAALRLFVQLAVVLLTLGYMGFDSSLWGLFMAVSFLWWLNLFNFMDGANGLVAMHAIVTLGLPLIMYDMPIALNPVVVFSLVALFVYLYFNVGLKCLFMGDSGSLPLAYLIGLLMLVMMNAGSLNLIQVLLMHAVLIIDSSLTLLNRLFRGEPIMQAHRSHLYQRLISQITHHWPVSLAYAALTAVCCIIAYMIGDYSLTSQLLWFFGVNTFLMLVFFHCRRIGR</sequence>
<feature type="transmembrane region" description="Helical" evidence="8">
    <location>
        <begin position="116"/>
        <end position="134"/>
    </location>
</feature>
<keyword evidence="3" id="KW-0808">Transferase</keyword>
<evidence type="ECO:0000256" key="6">
    <source>
        <dbReference type="ARBA" id="ARBA00023136"/>
    </source>
</evidence>
<feature type="transmembrane region" description="Helical" evidence="8">
    <location>
        <begin position="46"/>
        <end position="62"/>
    </location>
</feature>
<comment type="caution">
    <text evidence="9">The sequence shown here is derived from an EMBL/GenBank/DDBJ whole genome shotgun (WGS) entry which is preliminary data.</text>
</comment>
<dbReference type="EMBL" id="BMEO01000006">
    <property type="protein sequence ID" value="GGF95813.1"/>
    <property type="molecule type" value="Genomic_DNA"/>
</dbReference>
<evidence type="ECO:0000256" key="7">
    <source>
        <dbReference type="PIRSR" id="PIRSR600715-1"/>
    </source>
</evidence>
<gene>
    <name evidence="9" type="ORF">GCM10011365_16450</name>
</gene>